<dbReference type="NCBIfam" id="TIGR03355">
    <property type="entry name" value="VI_chp_2"/>
    <property type="match status" value="1"/>
</dbReference>
<dbReference type="Pfam" id="PF18945">
    <property type="entry name" value="VipB_2"/>
    <property type="match status" value="1"/>
</dbReference>
<evidence type="ECO:0000259" key="2">
    <source>
        <dbReference type="Pfam" id="PF18945"/>
    </source>
</evidence>
<dbReference type="KEGG" id="saga:M5M_04445"/>
<accession>K4KGI1</accession>
<evidence type="ECO:0000313" key="4">
    <source>
        <dbReference type="Proteomes" id="UP000000466"/>
    </source>
</evidence>
<dbReference type="HOGENOM" id="CLU_018386_1_0_6"/>
<dbReference type="AlphaFoldDB" id="K4KGI1"/>
<name>K4KGI1_SIMAS</name>
<reference evidence="3 4" key="1">
    <citation type="journal article" date="2013" name="Genome Announc.">
        <title>Complete genome sequence of Simiduia agarivorans SA1(T), a marine bacterium able to degrade a variety of polysaccharides.</title>
        <authorList>
            <person name="Lin S.Y."/>
            <person name="Shieh W.Y."/>
            <person name="Chen J.S."/>
            <person name="Tang S.L."/>
        </authorList>
    </citation>
    <scope>NUCLEOTIDE SEQUENCE [LARGE SCALE GENOMIC DNA]</scope>
    <source>
        <strain evidence="4">DSM 21679 / JCM 13881 / BCRC 17597 / SA1</strain>
    </source>
</reference>
<dbReference type="EMBL" id="CP003746">
    <property type="protein sequence ID" value="AFU98096.1"/>
    <property type="molecule type" value="Genomic_DNA"/>
</dbReference>
<dbReference type="Pfam" id="PF05943">
    <property type="entry name" value="VipB"/>
    <property type="match status" value="1"/>
</dbReference>
<keyword evidence="4" id="KW-1185">Reference proteome</keyword>
<dbReference type="eggNOG" id="COG3517">
    <property type="taxonomic scope" value="Bacteria"/>
</dbReference>
<dbReference type="STRING" id="1117647.M5M_04445"/>
<protein>
    <submittedName>
        <fullName evidence="3">Type VI secretion protein, EvpB/family</fullName>
    </submittedName>
</protein>
<dbReference type="InterPro" id="IPR044032">
    <property type="entry name" value="TssC1_C"/>
</dbReference>
<sequence>MSALTDAIDASKGQLARRDDIRIGLHPDQLSRFLATENSRDAFTHWLAVCPPGYRGARLRNYLNAQIAQIDELICEQLNAIIHHGRFQALEARWLGLWQQVDASGIAENIKIKLLDVSWRELVRDIERAPDIDQSALFHLVYNLEFGTPGGEPFGVLLGDYEVSHKPDADHPHDDIATLQGISRTAAAAFAPFICGASPRLFGLDSFQALGQAINISSVFEHKEYTRWHAMRSQDDTRFIALALPKVLMRRPYNRKFQSFRGIRFQEYHQAHSTDYLWGNACFAIGTVLIREFAEVGWFSHIRGVARDYHGGGLVSRFPCETFATDTHPARVRMNTQVLITDFQERELTEHGLISLCHCYDTPYSAFNAMPSLQAPKRFNHKSADANARISAMLQQVMCASRFAQYIKVMIRDKVGAYIRADECERLLQQWLDRYTTGRDDLSWEMLARYPLREARVEVHEEPGNPGIYQSVIHLKTHYNVDQLVSELRLTTSLSAGSVGTVK</sequence>
<gene>
    <name evidence="3" type="ordered locus">M5M_04445</name>
</gene>
<dbReference type="InterPro" id="IPR044031">
    <property type="entry name" value="TssC1_N"/>
</dbReference>
<dbReference type="PANTHER" id="PTHR35565">
    <property type="entry name" value="CYTOPLASMIC PROTEIN-RELATED"/>
    <property type="match status" value="1"/>
</dbReference>
<feature type="domain" description="TssC1 C-terminal" evidence="2">
    <location>
        <begin position="384"/>
        <end position="494"/>
    </location>
</feature>
<dbReference type="InterPro" id="IPR010269">
    <property type="entry name" value="T6SS_TssC-like"/>
</dbReference>
<dbReference type="RefSeq" id="WP_015046269.1">
    <property type="nucleotide sequence ID" value="NC_018868.3"/>
</dbReference>
<dbReference type="PANTHER" id="PTHR35565:SF3">
    <property type="entry name" value="TYPE VI SECRETION SYSTEM SHEATH PROTEIN TSSC1"/>
    <property type="match status" value="1"/>
</dbReference>
<proteinExistence type="predicted"/>
<evidence type="ECO:0000259" key="1">
    <source>
        <dbReference type="Pfam" id="PF05943"/>
    </source>
</evidence>
<feature type="domain" description="TssC1 N-terminal" evidence="1">
    <location>
        <begin position="65"/>
        <end position="374"/>
    </location>
</feature>
<organism evidence="3 4">
    <name type="scientific">Simiduia agarivorans (strain DSM 21679 / JCM 13881 / BCRC 17597 / SA1)</name>
    <dbReference type="NCBI Taxonomy" id="1117647"/>
    <lineage>
        <taxon>Bacteria</taxon>
        <taxon>Pseudomonadati</taxon>
        <taxon>Pseudomonadota</taxon>
        <taxon>Gammaproteobacteria</taxon>
        <taxon>Cellvibrionales</taxon>
        <taxon>Cellvibrionaceae</taxon>
        <taxon>Simiduia</taxon>
    </lineage>
</organism>
<evidence type="ECO:0000313" key="3">
    <source>
        <dbReference type="EMBL" id="AFU98096.1"/>
    </source>
</evidence>
<dbReference type="Proteomes" id="UP000000466">
    <property type="component" value="Chromosome"/>
</dbReference>